<keyword evidence="2" id="KW-1185">Reference proteome</keyword>
<evidence type="ECO:0000313" key="1">
    <source>
        <dbReference type="EMBL" id="KAK3199247.1"/>
    </source>
</evidence>
<accession>A0AAE0A2T8</accession>
<protein>
    <submittedName>
        <fullName evidence="1">Uncharacterized protein</fullName>
    </submittedName>
</protein>
<proteinExistence type="predicted"/>
<gene>
    <name evidence="1" type="ORF">Dsin_022662</name>
</gene>
<dbReference type="EMBL" id="JANJYJ010000007">
    <property type="protein sequence ID" value="KAK3199247.1"/>
    <property type="molecule type" value="Genomic_DNA"/>
</dbReference>
<evidence type="ECO:0000313" key="2">
    <source>
        <dbReference type="Proteomes" id="UP001281410"/>
    </source>
</evidence>
<comment type="caution">
    <text evidence="1">The sequence shown here is derived from an EMBL/GenBank/DDBJ whole genome shotgun (WGS) entry which is preliminary data.</text>
</comment>
<dbReference type="Proteomes" id="UP001281410">
    <property type="component" value="Unassembled WGS sequence"/>
</dbReference>
<dbReference type="AlphaFoldDB" id="A0AAE0A2T8"/>
<organism evidence="1 2">
    <name type="scientific">Dipteronia sinensis</name>
    <dbReference type="NCBI Taxonomy" id="43782"/>
    <lineage>
        <taxon>Eukaryota</taxon>
        <taxon>Viridiplantae</taxon>
        <taxon>Streptophyta</taxon>
        <taxon>Embryophyta</taxon>
        <taxon>Tracheophyta</taxon>
        <taxon>Spermatophyta</taxon>
        <taxon>Magnoliopsida</taxon>
        <taxon>eudicotyledons</taxon>
        <taxon>Gunneridae</taxon>
        <taxon>Pentapetalae</taxon>
        <taxon>rosids</taxon>
        <taxon>malvids</taxon>
        <taxon>Sapindales</taxon>
        <taxon>Sapindaceae</taxon>
        <taxon>Hippocastanoideae</taxon>
        <taxon>Acereae</taxon>
        <taxon>Dipteronia</taxon>
    </lineage>
</organism>
<sequence length="142" mass="16529">MHEPNPTKFHSTTQQISATKNHQEFNHSLYQKKKKFCSDFLIREVTKRAEMSSNCGFKFDQDEVAFKSMDQEQKRKIGEIADSGVRSNNNLRWTSGGVYNDDHQVKRVLNNGTATTGDDNIRRRRRQEKSEMLLHLISWGPN</sequence>
<name>A0AAE0A2T8_9ROSI</name>
<reference evidence="1" key="1">
    <citation type="journal article" date="2023" name="Plant J.">
        <title>Genome sequences and population genomics provide insights into the demographic history, inbreeding, and mutation load of two 'living fossil' tree species of Dipteronia.</title>
        <authorList>
            <person name="Feng Y."/>
            <person name="Comes H.P."/>
            <person name="Chen J."/>
            <person name="Zhu S."/>
            <person name="Lu R."/>
            <person name="Zhang X."/>
            <person name="Li P."/>
            <person name="Qiu J."/>
            <person name="Olsen K.M."/>
            <person name="Qiu Y."/>
        </authorList>
    </citation>
    <scope>NUCLEOTIDE SEQUENCE</scope>
    <source>
        <strain evidence="1">NBL</strain>
    </source>
</reference>